<keyword evidence="10" id="KW-1185">Reference proteome</keyword>
<dbReference type="InterPro" id="IPR049625">
    <property type="entry name" value="Glyco_transf_61_cat"/>
</dbReference>
<dbReference type="OrthoDB" id="529273at2759"/>
<dbReference type="Pfam" id="PF04577">
    <property type="entry name" value="Glyco_transf_61"/>
    <property type="match status" value="1"/>
</dbReference>
<evidence type="ECO:0000256" key="6">
    <source>
        <dbReference type="ARBA" id="ARBA00023136"/>
    </source>
</evidence>
<gene>
    <name evidence="9" type="ORF">K443DRAFT_1007</name>
</gene>
<reference evidence="10" key="2">
    <citation type="submission" date="2015-01" db="EMBL/GenBank/DDBJ databases">
        <title>Evolutionary Origins and Diversification of the Mycorrhizal Mutualists.</title>
        <authorList>
            <consortium name="DOE Joint Genome Institute"/>
            <consortium name="Mycorrhizal Genomics Consortium"/>
            <person name="Kohler A."/>
            <person name="Kuo A."/>
            <person name="Nagy L.G."/>
            <person name="Floudas D."/>
            <person name="Copeland A."/>
            <person name="Barry K.W."/>
            <person name="Cichocki N."/>
            <person name="Veneault-Fourrey C."/>
            <person name="LaButti K."/>
            <person name="Lindquist E.A."/>
            <person name="Lipzen A."/>
            <person name="Lundell T."/>
            <person name="Morin E."/>
            <person name="Murat C."/>
            <person name="Riley R."/>
            <person name="Ohm R."/>
            <person name="Sun H."/>
            <person name="Tunlid A."/>
            <person name="Henrissat B."/>
            <person name="Grigoriev I.V."/>
            <person name="Hibbett D.S."/>
            <person name="Martin F."/>
        </authorList>
    </citation>
    <scope>NUCLEOTIDE SEQUENCE [LARGE SCALE GENOMIC DNA]</scope>
    <source>
        <strain evidence="10">LaAM-08-1</strain>
    </source>
</reference>
<keyword evidence="2" id="KW-0328">Glycosyltransferase</keyword>
<evidence type="ECO:0000256" key="7">
    <source>
        <dbReference type="ARBA" id="ARBA00023180"/>
    </source>
</evidence>
<protein>
    <recommendedName>
        <fullName evidence="8">Glycosyltransferase 61 catalytic domain-containing protein</fullName>
    </recommendedName>
</protein>
<accession>A0A0C9XAP8</accession>
<evidence type="ECO:0000313" key="10">
    <source>
        <dbReference type="Proteomes" id="UP000054477"/>
    </source>
</evidence>
<evidence type="ECO:0000256" key="2">
    <source>
        <dbReference type="ARBA" id="ARBA00022676"/>
    </source>
</evidence>
<dbReference type="EMBL" id="KN838539">
    <property type="protein sequence ID" value="KIK09365.1"/>
    <property type="molecule type" value="Genomic_DNA"/>
</dbReference>
<proteinExistence type="predicted"/>
<dbReference type="AlphaFoldDB" id="A0A0C9XAP8"/>
<keyword evidence="5" id="KW-1133">Transmembrane helix</keyword>
<evidence type="ECO:0000256" key="4">
    <source>
        <dbReference type="ARBA" id="ARBA00022692"/>
    </source>
</evidence>
<dbReference type="HOGENOM" id="CLU_033167_0_0_1"/>
<organism evidence="9 10">
    <name type="scientific">Laccaria amethystina LaAM-08-1</name>
    <dbReference type="NCBI Taxonomy" id="1095629"/>
    <lineage>
        <taxon>Eukaryota</taxon>
        <taxon>Fungi</taxon>
        <taxon>Dikarya</taxon>
        <taxon>Basidiomycota</taxon>
        <taxon>Agaricomycotina</taxon>
        <taxon>Agaricomycetes</taxon>
        <taxon>Agaricomycetidae</taxon>
        <taxon>Agaricales</taxon>
        <taxon>Agaricineae</taxon>
        <taxon>Hydnangiaceae</taxon>
        <taxon>Laccaria</taxon>
    </lineage>
</organism>
<keyword evidence="6" id="KW-0472">Membrane</keyword>
<keyword evidence="3" id="KW-0808">Transferase</keyword>
<sequence>MNRLSRRDGLLILIGASCLYTFSAIVDYAVPRSFPAVHLGDPPLHPVGTTPHVLDLGLQRYPPETSLIAHAPGWTLFRHLYMSNGTFFILSSDSQSFPEIRMMISTSLPAENTPENIAQREPTSQEMQFITQDEAQRRWGGNITHGERNRILTVQGNTFLVNEPKQFLDHYYHFVAELLFGARAFLYGAFNPSSTAFVPSPFHVDQSLPSFNMRPSEYEPPSFTRLMLLHASSDEWRDKPGFNAYFLRAVFPSLALEASEDWADRVASTVPTPDGTSTKAWHFPIALLADRSAAHRGEACGSRTQRIAAEPWELMLRLGGIDSVGHWWSHVRESITRFATGKVSPKERITDDSSGKPPQLPLPETVVITYINRQGVRRHLDEANHEALVVALQDMVNRKRDEEGKFWELSIVQAETITKDEQINIASRSTIMLGVHGNGLTHLVFMQPSRLSAVIEIFYPGGFSRDYEWTTRALGMRHFSVWNDTYFTHPNEPPLGYPEGFQGTSIPVHGPAVAKLIEDWLDGRL</sequence>
<keyword evidence="4" id="KW-0812">Transmembrane</keyword>
<dbReference type="PANTHER" id="PTHR20961:SF38">
    <property type="entry name" value="PROTEIN O-LINKED-MANNOSE BETA-1,4-N-ACETYLGLUCOSAMINYLTRANSFERASE 2"/>
    <property type="match status" value="1"/>
</dbReference>
<evidence type="ECO:0000256" key="5">
    <source>
        <dbReference type="ARBA" id="ARBA00022989"/>
    </source>
</evidence>
<evidence type="ECO:0000313" key="9">
    <source>
        <dbReference type="EMBL" id="KIK09365.1"/>
    </source>
</evidence>
<dbReference type="GO" id="GO:0097363">
    <property type="term" value="F:protein O-acetylglucosaminyltransferase activity"/>
    <property type="evidence" value="ECO:0007669"/>
    <property type="project" value="TreeGrafter"/>
</dbReference>
<evidence type="ECO:0000256" key="1">
    <source>
        <dbReference type="ARBA" id="ARBA00004167"/>
    </source>
</evidence>
<dbReference type="GO" id="GO:0016020">
    <property type="term" value="C:membrane"/>
    <property type="evidence" value="ECO:0007669"/>
    <property type="project" value="UniProtKB-SubCell"/>
</dbReference>
<keyword evidence="7" id="KW-0325">Glycoprotein</keyword>
<comment type="subcellular location">
    <subcellularLocation>
        <location evidence="1">Membrane</location>
        <topology evidence="1">Single-pass membrane protein</topology>
    </subcellularLocation>
</comment>
<dbReference type="GO" id="GO:0035269">
    <property type="term" value="P:protein O-linked glycosylation via mannose"/>
    <property type="evidence" value="ECO:0007669"/>
    <property type="project" value="TreeGrafter"/>
</dbReference>
<dbReference type="Proteomes" id="UP000054477">
    <property type="component" value="Unassembled WGS sequence"/>
</dbReference>
<evidence type="ECO:0000256" key="3">
    <source>
        <dbReference type="ARBA" id="ARBA00022679"/>
    </source>
</evidence>
<feature type="domain" description="Glycosyltransferase 61 catalytic" evidence="8">
    <location>
        <begin position="358"/>
        <end position="449"/>
    </location>
</feature>
<dbReference type="InterPro" id="IPR007657">
    <property type="entry name" value="Glycosyltransferase_61"/>
</dbReference>
<dbReference type="STRING" id="1095629.A0A0C9XAP8"/>
<evidence type="ECO:0000259" key="8">
    <source>
        <dbReference type="Pfam" id="PF04577"/>
    </source>
</evidence>
<name>A0A0C9XAP8_9AGAR</name>
<reference evidence="9 10" key="1">
    <citation type="submission" date="2014-04" db="EMBL/GenBank/DDBJ databases">
        <authorList>
            <consortium name="DOE Joint Genome Institute"/>
            <person name="Kuo A."/>
            <person name="Kohler A."/>
            <person name="Nagy L.G."/>
            <person name="Floudas D."/>
            <person name="Copeland A."/>
            <person name="Barry K.W."/>
            <person name="Cichocki N."/>
            <person name="Veneault-Fourrey C."/>
            <person name="LaButti K."/>
            <person name="Lindquist E.A."/>
            <person name="Lipzen A."/>
            <person name="Lundell T."/>
            <person name="Morin E."/>
            <person name="Murat C."/>
            <person name="Sun H."/>
            <person name="Tunlid A."/>
            <person name="Henrissat B."/>
            <person name="Grigoriev I.V."/>
            <person name="Hibbett D.S."/>
            <person name="Martin F."/>
            <person name="Nordberg H.P."/>
            <person name="Cantor M.N."/>
            <person name="Hua S.X."/>
        </authorList>
    </citation>
    <scope>NUCLEOTIDE SEQUENCE [LARGE SCALE GENOMIC DNA]</scope>
    <source>
        <strain evidence="9 10">LaAM-08-1</strain>
    </source>
</reference>
<dbReference type="PANTHER" id="PTHR20961">
    <property type="entry name" value="GLYCOSYLTRANSFERASE"/>
    <property type="match status" value="1"/>
</dbReference>
<dbReference type="GO" id="GO:0005783">
    <property type="term" value="C:endoplasmic reticulum"/>
    <property type="evidence" value="ECO:0007669"/>
    <property type="project" value="TreeGrafter"/>
</dbReference>